<organism evidence="1 2">
    <name type="scientific">Abyssicoccus albus</name>
    <dbReference type="NCBI Taxonomy" id="1817405"/>
    <lineage>
        <taxon>Bacteria</taxon>
        <taxon>Bacillati</taxon>
        <taxon>Bacillota</taxon>
        <taxon>Bacilli</taxon>
        <taxon>Bacillales</taxon>
        <taxon>Abyssicoccaceae</taxon>
    </lineage>
</organism>
<gene>
    <name evidence="1" type="ORF">EDD62_1267</name>
</gene>
<dbReference type="EMBL" id="RKRK01000003">
    <property type="protein sequence ID" value="RPF56616.1"/>
    <property type="molecule type" value="Genomic_DNA"/>
</dbReference>
<dbReference type="RefSeq" id="WP_123807958.1">
    <property type="nucleotide sequence ID" value="NZ_RKRK01000003.1"/>
</dbReference>
<comment type="caution">
    <text evidence="1">The sequence shown here is derived from an EMBL/GenBank/DDBJ whole genome shotgun (WGS) entry which is preliminary data.</text>
</comment>
<accession>A0A3N5BFZ1</accession>
<dbReference type="SUPFAM" id="SSF55961">
    <property type="entry name" value="Bet v1-like"/>
    <property type="match status" value="1"/>
</dbReference>
<sequence>MTYEYPEIFEMDKKYYVVFKKTFDASPSKVFECITKQTSQWNEMIHFDQVKDGSNFTLQLDETNSSSLTLPILSVSNDELLKLEWPKGYVQFDLHSQSPISTMCSLTQVSETLSNRLIHDITNWHVALINIEQMLLDANHQYDNDDYKPLYDYYVKEMNAL</sequence>
<evidence type="ECO:0008006" key="3">
    <source>
        <dbReference type="Google" id="ProtNLM"/>
    </source>
</evidence>
<dbReference type="AlphaFoldDB" id="A0A3N5BFZ1"/>
<reference evidence="1 2" key="1">
    <citation type="submission" date="2018-11" db="EMBL/GenBank/DDBJ databases">
        <title>Genomic Encyclopedia of Type Strains, Phase IV (KMG-IV): sequencing the most valuable type-strain genomes for metagenomic binning, comparative biology and taxonomic classification.</title>
        <authorList>
            <person name="Goeker M."/>
        </authorList>
    </citation>
    <scope>NUCLEOTIDE SEQUENCE [LARGE SCALE GENOMIC DNA]</scope>
    <source>
        <strain evidence="1 2">DSM 29158</strain>
    </source>
</reference>
<dbReference type="InterPro" id="IPR023393">
    <property type="entry name" value="START-like_dom_sf"/>
</dbReference>
<name>A0A3N5BFZ1_9BACL</name>
<evidence type="ECO:0000313" key="2">
    <source>
        <dbReference type="Proteomes" id="UP000277108"/>
    </source>
</evidence>
<keyword evidence="2" id="KW-1185">Reference proteome</keyword>
<dbReference type="Gene3D" id="3.30.530.20">
    <property type="match status" value="1"/>
</dbReference>
<evidence type="ECO:0000313" key="1">
    <source>
        <dbReference type="EMBL" id="RPF56616.1"/>
    </source>
</evidence>
<proteinExistence type="predicted"/>
<dbReference type="Proteomes" id="UP000277108">
    <property type="component" value="Unassembled WGS sequence"/>
</dbReference>
<protein>
    <recommendedName>
        <fullName evidence="3">Activator of Hsp90 ATPase-like protein</fullName>
    </recommendedName>
</protein>